<feature type="transmembrane region" description="Helical" evidence="9">
    <location>
        <begin position="158"/>
        <end position="178"/>
    </location>
</feature>
<keyword evidence="7 8" id="KW-0472">Membrane</keyword>
<dbReference type="EMBL" id="CP021983">
    <property type="protein sequence ID" value="ASC70958.1"/>
    <property type="molecule type" value="Genomic_DNA"/>
</dbReference>
<dbReference type="PANTHER" id="PTHR43337:SF1">
    <property type="entry name" value="XANTHINE_URACIL PERMEASE C887.17-RELATED"/>
    <property type="match status" value="1"/>
</dbReference>
<comment type="similarity">
    <text evidence="2 8">Belongs to the nucleobase:cation symporter-2 (NCS2) (TC 2.A.40) family. Azg-like subfamily.</text>
</comment>
<name>A0A1Z3HKY2_9CYAN</name>
<proteinExistence type="inferred from homology"/>
<reference evidence="10 11" key="1">
    <citation type="journal article" date="2016" name="Biochim. Biophys. Acta">
        <title>Characterization of red-shifted phycobilisomes isolated from the chlorophyll f-containing cyanobacterium Halomicronema hongdechloris.</title>
        <authorList>
            <person name="Li Y."/>
            <person name="Lin Y."/>
            <person name="Garvey C.J."/>
            <person name="Birch D."/>
            <person name="Corkery R.W."/>
            <person name="Loughlin P.C."/>
            <person name="Scheer H."/>
            <person name="Willows R.D."/>
            <person name="Chen M."/>
        </authorList>
    </citation>
    <scope>NUCLEOTIDE SEQUENCE [LARGE SCALE GENOMIC DNA]</scope>
    <source>
        <strain evidence="10 11">C2206</strain>
    </source>
</reference>
<dbReference type="GO" id="GO:0005886">
    <property type="term" value="C:plasma membrane"/>
    <property type="evidence" value="ECO:0007669"/>
    <property type="project" value="UniProtKB-SubCell"/>
</dbReference>
<dbReference type="AlphaFoldDB" id="A0A1Z3HKY2"/>
<keyword evidence="4 8" id="KW-1003">Cell membrane</keyword>
<dbReference type="KEGG" id="hhg:XM38_019070"/>
<evidence type="ECO:0000256" key="4">
    <source>
        <dbReference type="ARBA" id="ARBA00022475"/>
    </source>
</evidence>
<sequence length="458" mass="47803">MTNDINAPLTPENDGAIARFFNFAALNTNLRTELLAGVTTFFTMAYILVVNPDILSNAIFLNDPRDLFGELVMATGLAAALATLIMGLYAKLPFALAPGMGINAYFAFTVVLGLGVDWRVALAAVFVEGIIFILLTLSNLRSAIVAAIPEPIKHATTAGIGLFIAYIALKGAGIIVASETTLTTLGNLRQPATATAILGIVITAALVTRRVAGSLLWGIIATALLAWVFGVAPWPGGVGAIPTPPVDLFGQAFVGLGQLLRNNIWQLVSIVFVFLFVDLFDTIGTLTGLGTKAGYIDAEGKFPQVEKAFMADAVGTTAGSVLGTSTVTTYIESASGIAVGGRSGLTAVVAAVLFAASILLIPFFSGIPSFATAPALLIVGVLMMSGARHIDWDDPAAAIASFLTILMMPLSYSIAEGLAMGLIAYPLLKLVQGKGRDTSLGMWILAIIFILRYLFGGL</sequence>
<keyword evidence="3 8" id="KW-0813">Transport</keyword>
<feature type="transmembrane region" description="Helical" evidence="9">
    <location>
        <begin position="71"/>
        <end position="89"/>
    </location>
</feature>
<dbReference type="Pfam" id="PF00860">
    <property type="entry name" value="Xan_ur_permease"/>
    <property type="match status" value="1"/>
</dbReference>
<evidence type="ECO:0000256" key="6">
    <source>
        <dbReference type="ARBA" id="ARBA00022989"/>
    </source>
</evidence>
<evidence type="ECO:0000313" key="11">
    <source>
        <dbReference type="Proteomes" id="UP000191901"/>
    </source>
</evidence>
<dbReference type="InterPro" id="IPR026033">
    <property type="entry name" value="Azg-like_bact_archaea"/>
</dbReference>
<evidence type="ECO:0000313" key="10">
    <source>
        <dbReference type="EMBL" id="ASC70958.1"/>
    </source>
</evidence>
<evidence type="ECO:0000256" key="2">
    <source>
        <dbReference type="ARBA" id="ARBA00005697"/>
    </source>
</evidence>
<feature type="transmembrane region" description="Helical" evidence="9">
    <location>
        <begin position="215"/>
        <end position="234"/>
    </location>
</feature>
<dbReference type="InterPro" id="IPR045018">
    <property type="entry name" value="Azg-like"/>
</dbReference>
<keyword evidence="11" id="KW-1185">Reference proteome</keyword>
<feature type="transmembrane region" description="Helical" evidence="9">
    <location>
        <begin position="34"/>
        <end position="51"/>
    </location>
</feature>
<feature type="transmembrane region" description="Helical" evidence="9">
    <location>
        <begin position="370"/>
        <end position="387"/>
    </location>
</feature>
<dbReference type="PANTHER" id="PTHR43337">
    <property type="entry name" value="XANTHINE/URACIL PERMEASE C887.17-RELATED"/>
    <property type="match status" value="1"/>
</dbReference>
<protein>
    <submittedName>
        <fullName evidence="10">Guanine/hypoxanthine permease PbuG</fullName>
    </submittedName>
</protein>
<feature type="transmembrane region" description="Helical" evidence="9">
    <location>
        <begin position="399"/>
        <end position="428"/>
    </location>
</feature>
<feature type="transmembrane region" description="Helical" evidence="9">
    <location>
        <begin position="264"/>
        <end position="283"/>
    </location>
</feature>
<dbReference type="PIRSF" id="PIRSF005353">
    <property type="entry name" value="PbuG"/>
    <property type="match status" value="1"/>
</dbReference>
<feature type="transmembrane region" description="Helical" evidence="9">
    <location>
        <begin position="96"/>
        <end position="114"/>
    </location>
</feature>
<feature type="transmembrane region" description="Helical" evidence="9">
    <location>
        <begin position="345"/>
        <end position="364"/>
    </location>
</feature>
<keyword evidence="6 8" id="KW-1133">Transmembrane helix</keyword>
<comment type="subcellular location">
    <subcellularLocation>
        <location evidence="1 8">Cell membrane</location>
        <topology evidence="1 8">Multi-pass membrane protein</topology>
    </subcellularLocation>
</comment>
<keyword evidence="5 8" id="KW-0812">Transmembrane</keyword>
<evidence type="ECO:0000256" key="1">
    <source>
        <dbReference type="ARBA" id="ARBA00004651"/>
    </source>
</evidence>
<feature type="transmembrane region" description="Helical" evidence="9">
    <location>
        <begin position="440"/>
        <end position="455"/>
    </location>
</feature>
<evidence type="ECO:0000256" key="3">
    <source>
        <dbReference type="ARBA" id="ARBA00022448"/>
    </source>
</evidence>
<evidence type="ECO:0000256" key="9">
    <source>
        <dbReference type="SAM" id="Phobius"/>
    </source>
</evidence>
<gene>
    <name evidence="10" type="primary">pbuG</name>
    <name evidence="10" type="ORF">XM38_019070</name>
</gene>
<dbReference type="GO" id="GO:0005345">
    <property type="term" value="F:purine nucleobase transmembrane transporter activity"/>
    <property type="evidence" value="ECO:0007669"/>
    <property type="project" value="TreeGrafter"/>
</dbReference>
<accession>A0A1Z3HKY2</accession>
<dbReference type="InterPro" id="IPR006043">
    <property type="entry name" value="NCS2"/>
</dbReference>
<evidence type="ECO:0000256" key="5">
    <source>
        <dbReference type="ARBA" id="ARBA00022692"/>
    </source>
</evidence>
<dbReference type="RefSeq" id="WP_225889259.1">
    <property type="nucleotide sequence ID" value="NZ_CP021983.2"/>
</dbReference>
<evidence type="ECO:0000256" key="8">
    <source>
        <dbReference type="PIRNR" id="PIRNR005353"/>
    </source>
</evidence>
<feature type="transmembrane region" description="Helical" evidence="9">
    <location>
        <begin position="120"/>
        <end position="137"/>
    </location>
</feature>
<evidence type="ECO:0000256" key="7">
    <source>
        <dbReference type="ARBA" id="ARBA00023136"/>
    </source>
</evidence>
<dbReference type="Proteomes" id="UP000191901">
    <property type="component" value="Chromosome"/>
</dbReference>
<organism evidence="10 11">
    <name type="scientific">Halomicronema hongdechloris C2206</name>
    <dbReference type="NCBI Taxonomy" id="1641165"/>
    <lineage>
        <taxon>Bacteria</taxon>
        <taxon>Bacillati</taxon>
        <taxon>Cyanobacteriota</taxon>
        <taxon>Cyanophyceae</taxon>
        <taxon>Nodosilineales</taxon>
        <taxon>Nodosilineaceae</taxon>
        <taxon>Halomicronema</taxon>
    </lineage>
</organism>